<reference evidence="1" key="1">
    <citation type="journal article" date="2014" name="Front. Microbiol.">
        <title>High frequency of phylogenetically diverse reductive dehalogenase-homologous genes in deep subseafloor sedimentary metagenomes.</title>
        <authorList>
            <person name="Kawai M."/>
            <person name="Futagami T."/>
            <person name="Toyoda A."/>
            <person name="Takaki Y."/>
            <person name="Nishi S."/>
            <person name="Hori S."/>
            <person name="Arai W."/>
            <person name="Tsubouchi T."/>
            <person name="Morono Y."/>
            <person name="Uchiyama I."/>
            <person name="Ito T."/>
            <person name="Fujiyama A."/>
            <person name="Inagaki F."/>
            <person name="Takami H."/>
        </authorList>
    </citation>
    <scope>NUCLEOTIDE SEQUENCE</scope>
    <source>
        <strain evidence="1">Expedition CK06-06</strain>
    </source>
</reference>
<sequence>EKSRESGEAQAYYVENLMTRVKQLINGGTLADEEKYNLTKLNSIQAARVYMGLFSPSRQADPAVMDILNNLAEEEGDSDEVNEANREKRLRKRWIMFVITGNPWYAREDFIA</sequence>
<dbReference type="AlphaFoldDB" id="X0XS27"/>
<comment type="caution">
    <text evidence="1">The sequence shown here is derived from an EMBL/GenBank/DDBJ whole genome shotgun (WGS) entry which is preliminary data.</text>
</comment>
<gene>
    <name evidence="1" type="ORF">S01H1_84961</name>
</gene>
<name>X0XS27_9ZZZZ</name>
<feature type="non-terminal residue" evidence="1">
    <location>
        <position position="1"/>
    </location>
</feature>
<proteinExistence type="predicted"/>
<protein>
    <submittedName>
        <fullName evidence="1">Uncharacterized protein</fullName>
    </submittedName>
</protein>
<dbReference type="EMBL" id="BARS01058165">
    <property type="protein sequence ID" value="GAG46045.1"/>
    <property type="molecule type" value="Genomic_DNA"/>
</dbReference>
<accession>X0XS27</accession>
<evidence type="ECO:0000313" key="1">
    <source>
        <dbReference type="EMBL" id="GAG46045.1"/>
    </source>
</evidence>
<organism evidence="1">
    <name type="scientific">marine sediment metagenome</name>
    <dbReference type="NCBI Taxonomy" id="412755"/>
    <lineage>
        <taxon>unclassified sequences</taxon>
        <taxon>metagenomes</taxon>
        <taxon>ecological metagenomes</taxon>
    </lineage>
</organism>
<feature type="non-terminal residue" evidence="1">
    <location>
        <position position="112"/>
    </location>
</feature>